<dbReference type="RefSeq" id="WP_345330154.1">
    <property type="nucleotide sequence ID" value="NZ_BAABJI010000002.1"/>
</dbReference>
<dbReference type="EMBL" id="BAABJI010000002">
    <property type="protein sequence ID" value="GAA4911443.1"/>
    <property type="molecule type" value="Genomic_DNA"/>
</dbReference>
<evidence type="ECO:0000256" key="1">
    <source>
        <dbReference type="SAM" id="Phobius"/>
    </source>
</evidence>
<keyword evidence="1" id="KW-0472">Membrane</keyword>
<protein>
    <submittedName>
        <fullName evidence="2">Uncharacterized protein</fullName>
    </submittedName>
</protein>
<evidence type="ECO:0000313" key="3">
    <source>
        <dbReference type="Proteomes" id="UP001501436"/>
    </source>
</evidence>
<accession>A0ABP9FQ15</accession>
<comment type="caution">
    <text evidence="2">The sequence shown here is derived from an EMBL/GenBank/DDBJ whole genome shotgun (WGS) entry which is preliminary data.</text>
</comment>
<keyword evidence="3" id="KW-1185">Reference proteome</keyword>
<sequence>MTEPTPQPNKRPVYMGITGINLMVMFGYTLLCGLAGEEGLIVQIFMVVIHAAVCVLVAPFARKWEWVLAGLLVLIIGVSSCFGLLELQGGLHINH</sequence>
<feature type="transmembrane region" description="Helical" evidence="1">
    <location>
        <begin position="40"/>
        <end position="60"/>
    </location>
</feature>
<reference evidence="3" key="1">
    <citation type="journal article" date="2019" name="Int. J. Syst. Evol. Microbiol.">
        <title>The Global Catalogue of Microorganisms (GCM) 10K type strain sequencing project: providing services to taxonomists for standard genome sequencing and annotation.</title>
        <authorList>
            <consortium name="The Broad Institute Genomics Platform"/>
            <consortium name="The Broad Institute Genome Sequencing Center for Infectious Disease"/>
            <person name="Wu L."/>
            <person name="Ma J."/>
        </authorList>
    </citation>
    <scope>NUCLEOTIDE SEQUENCE [LARGE SCALE GENOMIC DNA]</scope>
    <source>
        <strain evidence="3">JCM 18283</strain>
    </source>
</reference>
<feature type="transmembrane region" description="Helical" evidence="1">
    <location>
        <begin position="66"/>
        <end position="85"/>
    </location>
</feature>
<proteinExistence type="predicted"/>
<organism evidence="2 3">
    <name type="scientific">Mucilaginibacter defluvii</name>
    <dbReference type="NCBI Taxonomy" id="1196019"/>
    <lineage>
        <taxon>Bacteria</taxon>
        <taxon>Pseudomonadati</taxon>
        <taxon>Bacteroidota</taxon>
        <taxon>Sphingobacteriia</taxon>
        <taxon>Sphingobacteriales</taxon>
        <taxon>Sphingobacteriaceae</taxon>
        <taxon>Mucilaginibacter</taxon>
    </lineage>
</organism>
<dbReference type="Proteomes" id="UP001501436">
    <property type="component" value="Unassembled WGS sequence"/>
</dbReference>
<evidence type="ECO:0000313" key="2">
    <source>
        <dbReference type="EMBL" id="GAA4911443.1"/>
    </source>
</evidence>
<keyword evidence="1" id="KW-1133">Transmembrane helix</keyword>
<gene>
    <name evidence="2" type="ORF">GCM10023313_12970</name>
</gene>
<feature type="transmembrane region" description="Helical" evidence="1">
    <location>
        <begin position="12"/>
        <end position="33"/>
    </location>
</feature>
<keyword evidence="1" id="KW-0812">Transmembrane</keyword>
<name>A0ABP9FQ15_9SPHI</name>